<accession>A0A482VFZ4</accession>
<evidence type="ECO:0000256" key="1">
    <source>
        <dbReference type="SAM" id="MobiDB-lite"/>
    </source>
</evidence>
<organism evidence="2 3">
    <name type="scientific">Asbolus verrucosus</name>
    <name type="common">Desert ironclad beetle</name>
    <dbReference type="NCBI Taxonomy" id="1661398"/>
    <lineage>
        <taxon>Eukaryota</taxon>
        <taxon>Metazoa</taxon>
        <taxon>Ecdysozoa</taxon>
        <taxon>Arthropoda</taxon>
        <taxon>Hexapoda</taxon>
        <taxon>Insecta</taxon>
        <taxon>Pterygota</taxon>
        <taxon>Neoptera</taxon>
        <taxon>Endopterygota</taxon>
        <taxon>Coleoptera</taxon>
        <taxon>Polyphaga</taxon>
        <taxon>Cucujiformia</taxon>
        <taxon>Tenebrionidae</taxon>
        <taxon>Pimeliinae</taxon>
        <taxon>Asbolus</taxon>
    </lineage>
</organism>
<feature type="compositionally biased region" description="Polar residues" evidence="1">
    <location>
        <begin position="144"/>
        <end position="156"/>
    </location>
</feature>
<feature type="compositionally biased region" description="Low complexity" evidence="1">
    <location>
        <begin position="1"/>
        <end position="11"/>
    </location>
</feature>
<dbReference type="EMBL" id="QDEB01104148">
    <property type="protein sequence ID" value="RZC18417.1"/>
    <property type="molecule type" value="Genomic_DNA"/>
</dbReference>
<comment type="caution">
    <text evidence="2">The sequence shown here is derived from an EMBL/GenBank/DDBJ whole genome shotgun (WGS) entry which is preliminary data.</text>
</comment>
<reference evidence="2 3" key="1">
    <citation type="submission" date="2017-03" db="EMBL/GenBank/DDBJ databases">
        <title>Genome of the blue death feigning beetle - Asbolus verrucosus.</title>
        <authorList>
            <person name="Rider S.D."/>
        </authorList>
    </citation>
    <scope>NUCLEOTIDE SEQUENCE [LARGE SCALE GENOMIC DNA]</scope>
    <source>
        <strain evidence="2">Butters</strain>
        <tissue evidence="2">Head and leg muscle</tissue>
    </source>
</reference>
<keyword evidence="3" id="KW-1185">Reference proteome</keyword>
<evidence type="ECO:0000313" key="3">
    <source>
        <dbReference type="Proteomes" id="UP000292052"/>
    </source>
</evidence>
<feature type="compositionally biased region" description="Polar residues" evidence="1">
    <location>
        <begin position="103"/>
        <end position="112"/>
    </location>
</feature>
<feature type="region of interest" description="Disordered" evidence="1">
    <location>
        <begin position="1"/>
        <end position="112"/>
    </location>
</feature>
<feature type="region of interest" description="Disordered" evidence="1">
    <location>
        <begin position="127"/>
        <end position="164"/>
    </location>
</feature>
<gene>
    <name evidence="2" type="ORF">BDFB_012448</name>
</gene>
<feature type="compositionally biased region" description="Polar residues" evidence="1">
    <location>
        <begin position="127"/>
        <end position="136"/>
    </location>
</feature>
<dbReference type="AlphaFoldDB" id="A0A482VFZ4"/>
<dbReference type="Proteomes" id="UP000292052">
    <property type="component" value="Unassembled WGS sequence"/>
</dbReference>
<protein>
    <submittedName>
        <fullName evidence="2">Uncharacterized protein</fullName>
    </submittedName>
</protein>
<name>A0A482VFZ4_ASBVE</name>
<feature type="region of interest" description="Disordered" evidence="1">
    <location>
        <begin position="220"/>
        <end position="251"/>
    </location>
</feature>
<proteinExistence type="predicted"/>
<dbReference type="OrthoDB" id="3501850at2759"/>
<sequence length="251" mass="26992">MQQQQLAAQLAHHGSGTRQPPLSPTPSDSDSDISLGAHSPPISSPGPIRFGASSPTPITSFRFGPHSPGPMPAQFRFGDHTPPNFRLDRQSPNFRLDRKLRNSESPINVDTATSNYNSAVNLRLTSNESPIDVDSNNDYRQEKSSSPIRVDNSPSQTSPPPPMNLRVADHLRMAPEGAKIEAPLPLRLTAPPLTTPLRIQVASPNRMAAPPSPHTNLHLGGAPHGGIVRIAPPSPSNPSVLHRPFSPPRLT</sequence>
<evidence type="ECO:0000313" key="2">
    <source>
        <dbReference type="EMBL" id="RZC18417.1"/>
    </source>
</evidence>